<dbReference type="Proteomes" id="UP000724584">
    <property type="component" value="Unassembled WGS sequence"/>
</dbReference>
<sequence length="208" mass="23317">MTSTTNNNDTTALETICRRAVADPSSWPAINNSDATDMEALYHRAVADASSLTQAEINLIFGWVSPEEDEHICRTKANGKTRAELIAIAATNPEQLTRVESALVQRSVPFLIELRREAQNSNGPPPDMIEVIDRGQQFIALALAKRKIPLYKEAHQAVWNALDDQERLAIIAAGDRLSQIMDEEWAEEDRRNPRRTQQPEQVPGFSRD</sequence>
<dbReference type="EMBL" id="JAGIZQ010000003">
    <property type="protein sequence ID" value="KAH6635860.1"/>
    <property type="molecule type" value="Genomic_DNA"/>
</dbReference>
<reference evidence="1 2" key="1">
    <citation type="journal article" date="2021" name="Nat. Commun.">
        <title>Genetic determinants of endophytism in the Arabidopsis root mycobiome.</title>
        <authorList>
            <person name="Mesny F."/>
            <person name="Miyauchi S."/>
            <person name="Thiergart T."/>
            <person name="Pickel B."/>
            <person name="Atanasova L."/>
            <person name="Karlsson M."/>
            <person name="Huettel B."/>
            <person name="Barry K.W."/>
            <person name="Haridas S."/>
            <person name="Chen C."/>
            <person name="Bauer D."/>
            <person name="Andreopoulos W."/>
            <person name="Pangilinan J."/>
            <person name="LaButti K."/>
            <person name="Riley R."/>
            <person name="Lipzen A."/>
            <person name="Clum A."/>
            <person name="Drula E."/>
            <person name="Henrissat B."/>
            <person name="Kohler A."/>
            <person name="Grigoriev I.V."/>
            <person name="Martin F.M."/>
            <person name="Hacquard S."/>
        </authorList>
    </citation>
    <scope>NUCLEOTIDE SEQUENCE [LARGE SCALE GENOMIC DNA]</scope>
    <source>
        <strain evidence="1 2">MPI-SDFR-AT-0079</strain>
    </source>
</reference>
<comment type="caution">
    <text evidence="1">The sequence shown here is derived from an EMBL/GenBank/DDBJ whole genome shotgun (WGS) entry which is preliminary data.</text>
</comment>
<name>A0ACB7PCY5_9PEZI</name>
<organism evidence="1 2">
    <name type="scientific">Chaetomium tenue</name>
    <dbReference type="NCBI Taxonomy" id="1854479"/>
    <lineage>
        <taxon>Eukaryota</taxon>
        <taxon>Fungi</taxon>
        <taxon>Dikarya</taxon>
        <taxon>Ascomycota</taxon>
        <taxon>Pezizomycotina</taxon>
        <taxon>Sordariomycetes</taxon>
        <taxon>Sordariomycetidae</taxon>
        <taxon>Sordariales</taxon>
        <taxon>Chaetomiaceae</taxon>
        <taxon>Chaetomium</taxon>
    </lineage>
</organism>
<accession>A0ACB7PCY5</accession>
<protein>
    <submittedName>
        <fullName evidence="1">Uncharacterized protein</fullName>
    </submittedName>
</protein>
<evidence type="ECO:0000313" key="1">
    <source>
        <dbReference type="EMBL" id="KAH6635860.1"/>
    </source>
</evidence>
<keyword evidence="2" id="KW-1185">Reference proteome</keyword>
<evidence type="ECO:0000313" key="2">
    <source>
        <dbReference type="Proteomes" id="UP000724584"/>
    </source>
</evidence>
<proteinExistence type="predicted"/>
<gene>
    <name evidence="1" type="ORF">F5144DRAFT_159383</name>
</gene>